<evidence type="ECO:0000256" key="1">
    <source>
        <dbReference type="SAM" id="MobiDB-lite"/>
    </source>
</evidence>
<dbReference type="InterPro" id="IPR003018">
    <property type="entry name" value="GAF"/>
</dbReference>
<feature type="domain" description="PAS" evidence="2">
    <location>
        <begin position="226"/>
        <end position="288"/>
    </location>
</feature>
<feature type="region of interest" description="Disordered" evidence="1">
    <location>
        <begin position="203"/>
        <end position="222"/>
    </location>
</feature>
<evidence type="ECO:0000313" key="3">
    <source>
        <dbReference type="EMBL" id="USR91061.1"/>
    </source>
</evidence>
<reference evidence="3" key="1">
    <citation type="submission" date="2022-06" db="EMBL/GenBank/DDBJ databases">
        <title>Genome sequence of Phormidium yuhuli AB48 isolated from an industrial photobioreactor environment.</title>
        <authorList>
            <person name="Qiu Y."/>
            <person name="Noonan A.J.C."/>
            <person name="Dofher K."/>
            <person name="Koch M."/>
            <person name="Kieft B."/>
            <person name="Lin X."/>
            <person name="Ziels R.M."/>
            <person name="Hallam S.J."/>
        </authorList>
    </citation>
    <scope>NUCLEOTIDE SEQUENCE</scope>
    <source>
        <strain evidence="3">AB48</strain>
    </source>
</reference>
<sequence>MSPNSAHSVAVQHLKALRRAIAAQEELISSAYASQRAARGQLMLKSVLLEIIQVFSRLTAAEEGSIFLLNDEGVVIESILARGATMRELKRNLIGQVLDQGLAGWVVKHRRLGIIDDTETDDRWVTLAHQPYEVRSVLCIPIFKAKQVCAVVTLMHPNVAHFSHLAVLRYMDVVASVVGLVLDNVQQKIELTEVNDLEAIGSSESVPISDPSTDSSSPTSETLNTELTQTGVYIITGEGKFLYANPCFAHVFDYRLEDLVTLNSMFELICPQTGDLLLQDIKRCLNRETRSFRGSCEGRGKHGDRIPLILEGNLTRFYGKPAIVGTLSRQ</sequence>
<dbReference type="NCBIfam" id="TIGR00229">
    <property type="entry name" value="sensory_box"/>
    <property type="match status" value="1"/>
</dbReference>
<dbReference type="SUPFAM" id="SSF55785">
    <property type="entry name" value="PYP-like sensor domain (PAS domain)"/>
    <property type="match status" value="1"/>
</dbReference>
<dbReference type="InterPro" id="IPR035965">
    <property type="entry name" value="PAS-like_dom_sf"/>
</dbReference>
<accession>A0ABY5ARU0</accession>
<dbReference type="RefSeq" id="WP_252663095.1">
    <property type="nucleotide sequence ID" value="NZ_CP098611.1"/>
</dbReference>
<dbReference type="CDD" id="cd00130">
    <property type="entry name" value="PAS"/>
    <property type="match status" value="1"/>
</dbReference>
<keyword evidence="4" id="KW-1185">Reference proteome</keyword>
<dbReference type="InterPro" id="IPR029016">
    <property type="entry name" value="GAF-like_dom_sf"/>
</dbReference>
<dbReference type="Gene3D" id="3.30.450.40">
    <property type="match status" value="1"/>
</dbReference>
<dbReference type="InterPro" id="IPR000014">
    <property type="entry name" value="PAS"/>
</dbReference>
<dbReference type="PROSITE" id="PS50112">
    <property type="entry name" value="PAS"/>
    <property type="match status" value="1"/>
</dbReference>
<gene>
    <name evidence="3" type="ORF">NEA10_19905</name>
</gene>
<dbReference type="EMBL" id="CP098611">
    <property type="protein sequence ID" value="USR91061.1"/>
    <property type="molecule type" value="Genomic_DNA"/>
</dbReference>
<evidence type="ECO:0000259" key="2">
    <source>
        <dbReference type="PROSITE" id="PS50112"/>
    </source>
</evidence>
<evidence type="ECO:0000313" key="4">
    <source>
        <dbReference type="Proteomes" id="UP001056708"/>
    </source>
</evidence>
<dbReference type="SUPFAM" id="SSF55781">
    <property type="entry name" value="GAF domain-like"/>
    <property type="match status" value="1"/>
</dbReference>
<dbReference type="Gene3D" id="3.30.450.20">
    <property type="entry name" value="PAS domain"/>
    <property type="match status" value="1"/>
</dbReference>
<organism evidence="3 4">
    <name type="scientific">Phormidium yuhuli AB48</name>
    <dbReference type="NCBI Taxonomy" id="2940671"/>
    <lineage>
        <taxon>Bacteria</taxon>
        <taxon>Bacillati</taxon>
        <taxon>Cyanobacteriota</taxon>
        <taxon>Cyanophyceae</taxon>
        <taxon>Oscillatoriophycideae</taxon>
        <taxon>Oscillatoriales</taxon>
        <taxon>Oscillatoriaceae</taxon>
        <taxon>Phormidium</taxon>
        <taxon>Phormidium yuhuli</taxon>
    </lineage>
</organism>
<name>A0ABY5ARU0_9CYAN</name>
<protein>
    <submittedName>
        <fullName evidence="3">GAF domain-containing protein</fullName>
    </submittedName>
</protein>
<proteinExistence type="predicted"/>
<dbReference type="Proteomes" id="UP001056708">
    <property type="component" value="Chromosome"/>
</dbReference>
<dbReference type="Pfam" id="PF13185">
    <property type="entry name" value="GAF_2"/>
    <property type="match status" value="1"/>
</dbReference>
<dbReference type="SMART" id="SM00065">
    <property type="entry name" value="GAF"/>
    <property type="match status" value="1"/>
</dbReference>
<feature type="compositionally biased region" description="Low complexity" evidence="1">
    <location>
        <begin position="209"/>
        <end position="220"/>
    </location>
</feature>